<gene>
    <name evidence="19" type="primary">RHAG</name>
    <name evidence="19" type="ORF">AV530_005997</name>
</gene>
<dbReference type="Pfam" id="PF00188">
    <property type="entry name" value="CAP"/>
    <property type="match status" value="1"/>
</dbReference>
<dbReference type="InterPro" id="IPR034117">
    <property type="entry name" value="SCP_CRISP"/>
</dbReference>
<sequence>MLLVFKALVSFVKLLEPPLHYTEGFWLDKEMDLLTATIFLAALLHQIDGQGFQYKQMDMSSSFPYSKYRNQKQILEHHNEIRRSVFPTARNMLKMVWSEKTARNAQKWANKCEMKVSPRDQRVMNGVTCGENILLSSYPRTWAEAIRVWYSQSSNFKYGFGATSKNVNVASYTQLIWYSSYQVGCAVAYCPKNQFNYFYVCQYCPPGNNAMQIATPYRNGPKCADCPGHCDRGLCTNPCKHQDFFGNCRNLKMLFSCSHPLALTATHSPAMSSALDTNMRFKFSILALLLEVIIIVLFGIFVEYKISDGSLPLYPFFQDVQVMIFVGIGFLMTFLKKYGFGSVGINMLIAAFGLQWGTLMQGFWHMEGGKIRVNVRSMINADFSTATALISFGAVLGKTSPVQMLILTILEITIFACNEHLVTEIFQATDVGASMTIHVFGAYFGLAVTLVLYRPGLKNKHENEESTYHSDIFSMIGTLFLWIFWPSFNSATAPGPAEQIQAIVNTYYSLAACTVVTFALSSLVDQRGKFSMVLIQNATLAGGVAIGTCVDLSIHPFAAMCIGSIAGIISVLGFHFLTPLLASKLNIHDTCGVHNLHGLPGILGGITGIVVTAIKEEVRQSGRLTPGMQAAALGSSLGIALAGGALTGGILKLPFLGQASDQNCFDDSVYWEVPEKEKTHEIHSNNHDEHTRFEATM</sequence>
<dbReference type="FunFam" id="3.40.33.10:FF:000005">
    <property type="entry name" value="Cysteine-rich secretory protein 2"/>
    <property type="match status" value="1"/>
</dbReference>
<dbReference type="AlphaFoldDB" id="A0A1V4JNB4"/>
<dbReference type="SUPFAM" id="SSF55797">
    <property type="entry name" value="PR-1-like"/>
    <property type="match status" value="1"/>
</dbReference>
<keyword evidence="6 17" id="KW-0812">Transmembrane</keyword>
<evidence type="ECO:0000256" key="1">
    <source>
        <dbReference type="ARBA" id="ARBA00000309"/>
    </source>
</evidence>
<evidence type="ECO:0000256" key="11">
    <source>
        <dbReference type="ARBA" id="ARBA00035761"/>
    </source>
</evidence>
<evidence type="ECO:0000256" key="7">
    <source>
        <dbReference type="ARBA" id="ARBA00022989"/>
    </source>
</evidence>
<organism evidence="19 20">
    <name type="scientific">Patagioenas fasciata monilis</name>
    <dbReference type="NCBI Taxonomy" id="372326"/>
    <lineage>
        <taxon>Eukaryota</taxon>
        <taxon>Metazoa</taxon>
        <taxon>Chordata</taxon>
        <taxon>Craniata</taxon>
        <taxon>Vertebrata</taxon>
        <taxon>Euteleostomi</taxon>
        <taxon>Archelosauria</taxon>
        <taxon>Archosauria</taxon>
        <taxon>Dinosauria</taxon>
        <taxon>Saurischia</taxon>
        <taxon>Theropoda</taxon>
        <taxon>Coelurosauria</taxon>
        <taxon>Aves</taxon>
        <taxon>Neognathae</taxon>
        <taxon>Neoaves</taxon>
        <taxon>Columbimorphae</taxon>
        <taxon>Columbiformes</taxon>
        <taxon>Columbidae</taxon>
        <taxon>Patagioenas</taxon>
    </lineage>
</organism>
<dbReference type="GO" id="GO:0008519">
    <property type="term" value="F:ammonium channel activity"/>
    <property type="evidence" value="ECO:0007669"/>
    <property type="project" value="InterPro"/>
</dbReference>
<dbReference type="SMART" id="SM00198">
    <property type="entry name" value="SCP"/>
    <property type="match status" value="1"/>
</dbReference>
<name>A0A1V4JNB4_PATFA</name>
<feature type="domain" description="SCP" evidence="18">
    <location>
        <begin position="69"/>
        <end position="211"/>
    </location>
</feature>
<keyword evidence="5" id="KW-0813">Transport</keyword>
<evidence type="ECO:0000256" key="15">
    <source>
        <dbReference type="ARBA" id="ARBA00042473"/>
    </source>
</evidence>
<dbReference type="Gene3D" id="3.40.33.10">
    <property type="entry name" value="CAP"/>
    <property type="match status" value="1"/>
</dbReference>
<dbReference type="PRINTS" id="PR00342">
    <property type="entry name" value="RHESUSRHD"/>
</dbReference>
<dbReference type="Gene3D" id="1.10.3430.10">
    <property type="entry name" value="Ammonium transporter AmtB like domains"/>
    <property type="match status" value="1"/>
</dbReference>
<dbReference type="Pfam" id="PF08562">
    <property type="entry name" value="Crisp"/>
    <property type="match status" value="1"/>
</dbReference>
<feature type="transmembrane region" description="Helical" evidence="17">
    <location>
        <begin position="313"/>
        <end position="335"/>
    </location>
</feature>
<keyword evidence="7 17" id="KW-1133">Transmembrane helix</keyword>
<evidence type="ECO:0000256" key="5">
    <source>
        <dbReference type="ARBA" id="ARBA00022448"/>
    </source>
</evidence>
<comment type="catalytic activity">
    <reaction evidence="11">
        <text>CO2(out) = CO2(in)</text>
        <dbReference type="Rhea" id="RHEA:74891"/>
        <dbReference type="ChEBI" id="CHEBI:16526"/>
    </reaction>
</comment>
<comment type="similarity">
    <text evidence="4">Belongs to the ammonium transporter (TC 2.A.49) family. Rh subfamily.</text>
</comment>
<evidence type="ECO:0000256" key="16">
    <source>
        <dbReference type="ARBA" id="ARBA00046403"/>
    </source>
</evidence>
<evidence type="ECO:0000256" key="4">
    <source>
        <dbReference type="ARBA" id="ARBA00011036"/>
    </source>
</evidence>
<comment type="catalytic activity">
    <reaction evidence="12">
        <text>methylamine(out) = methylamine(in)</text>
        <dbReference type="Rhea" id="RHEA:74391"/>
        <dbReference type="ChEBI" id="CHEBI:59338"/>
    </reaction>
</comment>
<comment type="similarity">
    <text evidence="3">Belongs to the CRISP family.</text>
</comment>
<dbReference type="InterPro" id="IPR035940">
    <property type="entry name" value="CAP_sf"/>
</dbReference>
<feature type="transmembrane region" description="Helical" evidence="17">
    <location>
        <begin position="281"/>
        <end position="301"/>
    </location>
</feature>
<protein>
    <recommendedName>
        <fullName evidence="13">Ammonium transporter Rh type A</fullName>
    </recommendedName>
    <alternativeName>
        <fullName evidence="15">Erythrocyte membrane glycoprotein Rh50</fullName>
    </alternativeName>
    <alternativeName>
        <fullName evidence="14">Rhesus blood group family type A glycoprotein</fullName>
    </alternativeName>
</protein>
<dbReference type="SUPFAM" id="SSF57546">
    <property type="entry name" value="Crisp domain-like"/>
    <property type="match status" value="1"/>
</dbReference>
<keyword evidence="8 17" id="KW-0472">Membrane</keyword>
<dbReference type="InterPro" id="IPR042076">
    <property type="entry name" value="Crisp-like_dom"/>
</dbReference>
<comment type="subunit">
    <text evidence="16">Homodimer. Heterotrimer; a RHCE monomer interacts with a RHAG homodimer. Component of the ankyrin-1 complex in the erythrocyte, composed of ANK1, RHCE, RHAG, SLC4A1, EPB42, GYPA, GYPB and AQP1. Interacts with GYPB (via the N-terminal); this interaction bridges the (RHAG)2(RHCE) heterotrimer with the SLC4A1 Band 3 I dimer complexed with GYPA.</text>
</comment>
<dbReference type="SUPFAM" id="SSF111352">
    <property type="entry name" value="Ammonium transporter"/>
    <property type="match status" value="1"/>
</dbReference>
<evidence type="ECO:0000259" key="18">
    <source>
        <dbReference type="SMART" id="SM00198"/>
    </source>
</evidence>
<dbReference type="Pfam" id="PF00909">
    <property type="entry name" value="Ammonium_transp"/>
    <property type="match status" value="1"/>
</dbReference>
<dbReference type="STRING" id="372326.A0A1V4JNB4"/>
<comment type="caution">
    <text evidence="19">The sequence shown here is derived from an EMBL/GenBank/DDBJ whole genome shotgun (WGS) entry which is preliminary data.</text>
</comment>
<dbReference type="PANTHER" id="PTHR11730:SF32">
    <property type="entry name" value="AMMONIUM TRANSPORTER RH TYPE A"/>
    <property type="match status" value="1"/>
</dbReference>
<dbReference type="EMBL" id="LSYS01006902">
    <property type="protein sequence ID" value="OPJ73692.1"/>
    <property type="molecule type" value="Genomic_DNA"/>
</dbReference>
<evidence type="ECO:0000256" key="6">
    <source>
        <dbReference type="ARBA" id="ARBA00022692"/>
    </source>
</evidence>
<dbReference type="InterPro" id="IPR029020">
    <property type="entry name" value="Ammonium/urea_transptr"/>
</dbReference>
<evidence type="ECO:0000256" key="13">
    <source>
        <dbReference type="ARBA" id="ARBA00041037"/>
    </source>
</evidence>
<dbReference type="GO" id="GO:0005576">
    <property type="term" value="C:extracellular region"/>
    <property type="evidence" value="ECO:0007669"/>
    <property type="project" value="InterPro"/>
</dbReference>
<dbReference type="CDD" id="cd05383">
    <property type="entry name" value="CAP_CRISP"/>
    <property type="match status" value="1"/>
</dbReference>
<feature type="transmembrane region" description="Helical" evidence="17">
    <location>
        <begin position="597"/>
        <end position="614"/>
    </location>
</feature>
<reference evidence="19 20" key="1">
    <citation type="submission" date="2016-02" db="EMBL/GenBank/DDBJ databases">
        <title>Band-tailed pigeon sequencing and assembly.</title>
        <authorList>
            <person name="Soares A.E."/>
            <person name="Novak B.J."/>
            <person name="Rice E.S."/>
            <person name="O'Connell B."/>
            <person name="Chang D."/>
            <person name="Weber S."/>
            <person name="Shapiro B."/>
        </authorList>
    </citation>
    <scope>NUCLEOTIDE SEQUENCE [LARGE SCALE GENOMIC DNA]</scope>
    <source>
        <strain evidence="19">BTP2013</strain>
        <tissue evidence="19">Blood</tissue>
    </source>
</reference>
<evidence type="ECO:0000256" key="14">
    <source>
        <dbReference type="ARBA" id="ARBA00042104"/>
    </source>
</evidence>
<dbReference type="InterPro" id="IPR018244">
    <property type="entry name" value="Allrgn_V5/Tpx1_CS"/>
</dbReference>
<evidence type="ECO:0000256" key="9">
    <source>
        <dbReference type="ARBA" id="ARBA00023177"/>
    </source>
</evidence>
<evidence type="ECO:0000256" key="8">
    <source>
        <dbReference type="ARBA" id="ARBA00023136"/>
    </source>
</evidence>
<comment type="catalytic activity">
    <reaction evidence="1">
        <text>NH4(+)(in) = NH4(+)(out)</text>
        <dbReference type="Rhea" id="RHEA:28747"/>
        <dbReference type="ChEBI" id="CHEBI:28938"/>
    </reaction>
</comment>
<dbReference type="GO" id="GO:0097272">
    <property type="term" value="P:ammonium homeostasis"/>
    <property type="evidence" value="ECO:0007669"/>
    <property type="project" value="TreeGrafter"/>
</dbReference>
<dbReference type="OrthoDB" id="534912at2759"/>
<dbReference type="Proteomes" id="UP000190648">
    <property type="component" value="Unassembled WGS sequence"/>
</dbReference>
<dbReference type="PANTHER" id="PTHR11730">
    <property type="entry name" value="AMMONIUM TRANSPORTER"/>
    <property type="match status" value="1"/>
</dbReference>
<dbReference type="InterPro" id="IPR002229">
    <property type="entry name" value="RhesusRHD"/>
</dbReference>
<evidence type="ECO:0000256" key="3">
    <source>
        <dbReference type="ARBA" id="ARBA00009923"/>
    </source>
</evidence>
<proteinExistence type="inferred from homology"/>
<dbReference type="Gene3D" id="1.10.10.740">
    <property type="entry name" value="Crisp domain"/>
    <property type="match status" value="1"/>
</dbReference>
<evidence type="ECO:0000313" key="20">
    <source>
        <dbReference type="Proteomes" id="UP000190648"/>
    </source>
</evidence>
<comment type="subcellular location">
    <subcellularLocation>
        <location evidence="2">Membrane</location>
        <topology evidence="2">Multi-pass membrane protein</topology>
    </subcellularLocation>
</comment>
<dbReference type="FunFam" id="1.10.3430.10:FF:000001">
    <property type="entry name" value="Ammonium transporter Rh type C"/>
    <property type="match status" value="1"/>
</dbReference>
<evidence type="ECO:0000256" key="12">
    <source>
        <dbReference type="ARBA" id="ARBA00036281"/>
    </source>
</evidence>
<dbReference type="GO" id="GO:0005886">
    <property type="term" value="C:plasma membrane"/>
    <property type="evidence" value="ECO:0007669"/>
    <property type="project" value="InterPro"/>
</dbReference>
<feature type="transmembrane region" description="Helical" evidence="17">
    <location>
        <begin position="347"/>
        <end position="366"/>
    </location>
</feature>
<dbReference type="InterPro" id="IPR013871">
    <property type="entry name" value="Cysteine_rich_secretory"/>
</dbReference>
<evidence type="ECO:0000256" key="10">
    <source>
        <dbReference type="ARBA" id="ARBA00023180"/>
    </source>
</evidence>
<evidence type="ECO:0000256" key="2">
    <source>
        <dbReference type="ARBA" id="ARBA00004141"/>
    </source>
</evidence>
<dbReference type="InterPro" id="IPR024041">
    <property type="entry name" value="NH4_transpt_AmtB-like_dom"/>
</dbReference>
<keyword evidence="20" id="KW-1185">Reference proteome</keyword>
<dbReference type="InterPro" id="IPR014044">
    <property type="entry name" value="CAP_dom"/>
</dbReference>
<evidence type="ECO:0000313" key="19">
    <source>
        <dbReference type="EMBL" id="OPJ73692.1"/>
    </source>
</evidence>
<feature type="transmembrane region" description="Helical" evidence="17">
    <location>
        <begin position="505"/>
        <end position="524"/>
    </location>
</feature>
<dbReference type="PROSITE" id="PS01010">
    <property type="entry name" value="CRISP_2"/>
    <property type="match status" value="1"/>
</dbReference>
<evidence type="ECO:0000256" key="17">
    <source>
        <dbReference type="SAM" id="Phobius"/>
    </source>
</evidence>
<feature type="transmembrane region" description="Helical" evidence="17">
    <location>
        <begin position="435"/>
        <end position="454"/>
    </location>
</feature>
<feature type="transmembrane region" description="Helical" evidence="17">
    <location>
        <begin position="557"/>
        <end position="577"/>
    </location>
</feature>
<accession>A0A1V4JNB4</accession>
<keyword evidence="9" id="KW-0924">Ammonia transport</keyword>
<keyword evidence="10" id="KW-0325">Glycoprotein</keyword>
<feature type="transmembrane region" description="Helical" evidence="17">
    <location>
        <begin position="466"/>
        <end position="485"/>
    </location>
</feature>